<dbReference type="GO" id="GO:1903723">
    <property type="term" value="P:negative regulation of centriole elongation"/>
    <property type="evidence" value="ECO:0007669"/>
    <property type="project" value="TreeGrafter"/>
</dbReference>
<dbReference type="GO" id="GO:0005814">
    <property type="term" value="C:centriole"/>
    <property type="evidence" value="ECO:0007669"/>
    <property type="project" value="InterPro"/>
</dbReference>
<dbReference type="KEGG" id="csol:105359656"/>
<dbReference type="PROSITE" id="PS50096">
    <property type="entry name" value="IQ"/>
    <property type="match status" value="1"/>
</dbReference>
<sequence>MFCGGEIIMEYNIPISINKLDRFPILPPLITNDIVTEIQYYKKLAIAVEERLRTLEIVKDTCVTMNKEESNKNIIPVLIENNNVTSDYSFKPKDDKVKQDATSIELIMDYPTKDEEVEENLIDISTPINENVPNNSLIDKDDGICEPKQKNPEHIDKSISDDDRSCFNETLQCNSISSDTVTVSTDLNQYFNTSPSIKTDTTDTTPENWKPQVPKTLDIVPITVNKMKCPNKLNTNNGESQKLVRRGSYVLDAPSPMLLAHMHNETVNTEVKSPSSVQSIRCKEWNSNHTKTNWESPNKFKEPTMFRLNSATKVRKGSHTSIPSQRVCRSVSSSKTCSPLDVCQPTKSVDCIQAMFTKEFCSSKTVSNKVANQSKIYSSPVNGTNGVRNHGLKKTVKNTSILNLANRLSGSLGSLSNVSPKPYKRVERKHSNDSNLDKSLTPDSLKSNDHTKKRKPVITSEKIVTAFREIQDTHKREMIELVTRQQEEQAKMQDDFKKQQITLLAQIRKVFPEIPISVLKEAINGNKSAESKEALNSKTVNTKSESVQTQKVIKKKPQVNGISYIERKDERIITKLSTNCTQQSKELLSTSCQLSLQATNSTVSPCYQYNCQSIETLNDASILNSRIQLSNFTTIDDIPVGNPIRRHSNVSRQLFPLDGRAVRAPILDNTVYVDKHIKAATIINAYAKGFLVRRLMKTEKIIALKNTYKEALHCMLRLHVDEPLQVPEVRFKKRLQQQCDAASMNIVDLFSQDPALQMEIIAHDRGIKTARSDRPSSARSYSFATQRTLARKKLKEMGIYPSSQSSMMSKSCPVRSRCQTWTSNSKERKTTISLINQGIKRSTSAGAVRKPWR</sequence>
<dbReference type="Proteomes" id="UP000695007">
    <property type="component" value="Unplaced"/>
</dbReference>
<reference evidence="3" key="1">
    <citation type="submission" date="2025-08" db="UniProtKB">
        <authorList>
            <consortium name="RefSeq"/>
        </authorList>
    </citation>
    <scope>IDENTIFICATION</scope>
</reference>
<evidence type="ECO:0000313" key="3">
    <source>
        <dbReference type="RefSeq" id="XP_011494600.1"/>
    </source>
</evidence>
<accession>A0AAJ6VJY1</accession>
<dbReference type="AlphaFoldDB" id="A0AAJ6VJY1"/>
<dbReference type="PANTHER" id="PTHR13594:SF1">
    <property type="entry name" value="CENTRIOLAR COILED-COIL PROTEIN OF 110 KDA"/>
    <property type="match status" value="1"/>
</dbReference>
<feature type="region of interest" description="Disordered" evidence="1">
    <location>
        <begin position="413"/>
        <end position="457"/>
    </location>
</feature>
<protein>
    <submittedName>
        <fullName evidence="3">Uncharacterized protein LOC105359656 isoform X1</fullName>
    </submittedName>
</protein>
<gene>
    <name evidence="3" type="primary">LOC105359656</name>
</gene>
<evidence type="ECO:0000313" key="2">
    <source>
        <dbReference type="Proteomes" id="UP000695007"/>
    </source>
</evidence>
<dbReference type="PANTHER" id="PTHR13594">
    <property type="entry name" value="CENTRIOLAR COILED-COIL PROTEIN OF 110 KDA"/>
    <property type="match status" value="1"/>
</dbReference>
<dbReference type="GO" id="GO:0032465">
    <property type="term" value="P:regulation of cytokinesis"/>
    <property type="evidence" value="ECO:0007669"/>
    <property type="project" value="InterPro"/>
</dbReference>
<dbReference type="InterPro" id="IPR033207">
    <property type="entry name" value="CCP110"/>
</dbReference>
<dbReference type="GO" id="GO:0007099">
    <property type="term" value="P:centriole replication"/>
    <property type="evidence" value="ECO:0007669"/>
    <property type="project" value="InterPro"/>
</dbReference>
<keyword evidence="2" id="KW-1185">Reference proteome</keyword>
<dbReference type="GeneID" id="105359656"/>
<dbReference type="GO" id="GO:0032053">
    <property type="term" value="P:ciliary basal body organization"/>
    <property type="evidence" value="ECO:0007669"/>
    <property type="project" value="TreeGrafter"/>
</dbReference>
<dbReference type="RefSeq" id="XP_011494600.1">
    <property type="nucleotide sequence ID" value="XM_011496298.1"/>
</dbReference>
<evidence type="ECO:0000256" key="1">
    <source>
        <dbReference type="SAM" id="MobiDB-lite"/>
    </source>
</evidence>
<proteinExistence type="predicted"/>
<name>A0AAJ6VJY1_9HYME</name>
<organism evidence="2 3">
    <name type="scientific">Ceratosolen solmsi marchali</name>
    <dbReference type="NCBI Taxonomy" id="326594"/>
    <lineage>
        <taxon>Eukaryota</taxon>
        <taxon>Metazoa</taxon>
        <taxon>Ecdysozoa</taxon>
        <taxon>Arthropoda</taxon>
        <taxon>Hexapoda</taxon>
        <taxon>Insecta</taxon>
        <taxon>Pterygota</taxon>
        <taxon>Neoptera</taxon>
        <taxon>Endopterygota</taxon>
        <taxon>Hymenoptera</taxon>
        <taxon>Apocrita</taxon>
        <taxon>Proctotrupomorpha</taxon>
        <taxon>Chalcidoidea</taxon>
        <taxon>Agaonidae</taxon>
        <taxon>Agaoninae</taxon>
        <taxon>Ceratosolen</taxon>
    </lineage>
</organism>
<dbReference type="CDD" id="cd23767">
    <property type="entry name" value="IQCD"/>
    <property type="match status" value="1"/>
</dbReference>
<dbReference type="Pfam" id="PF16025">
    <property type="entry name" value="CaM_bind"/>
    <property type="match status" value="1"/>
</dbReference>